<evidence type="ECO:0000256" key="9">
    <source>
        <dbReference type="ARBA" id="ARBA00038162"/>
    </source>
</evidence>
<feature type="region of interest" description="Disordered" evidence="14">
    <location>
        <begin position="345"/>
        <end position="380"/>
    </location>
</feature>
<keyword evidence="3" id="KW-0963">Cytoplasm</keyword>
<dbReference type="EC" id="2.4.1.186" evidence="10"/>
<evidence type="ECO:0000256" key="14">
    <source>
        <dbReference type="SAM" id="MobiDB-lite"/>
    </source>
</evidence>
<reference evidence="15 16" key="1">
    <citation type="journal article" date="2014" name="Genome Announc.">
        <title>Draft genome sequence of Sclerotinia borealis, a psychrophilic plant pathogenic fungus.</title>
        <authorList>
            <person name="Mardanov A.V."/>
            <person name="Beletsky A.V."/>
            <person name="Kadnikov V.V."/>
            <person name="Ignatov A.N."/>
            <person name="Ravin N.V."/>
        </authorList>
    </citation>
    <scope>NUCLEOTIDE SEQUENCE [LARGE SCALE GENOMIC DNA]</scope>
    <source>
        <strain evidence="16">F-4157</strain>
    </source>
</reference>
<evidence type="ECO:0000256" key="4">
    <source>
        <dbReference type="ARBA" id="ARBA00022679"/>
    </source>
</evidence>
<dbReference type="GO" id="GO:0005978">
    <property type="term" value="P:glycogen biosynthetic process"/>
    <property type="evidence" value="ECO:0007669"/>
    <property type="project" value="UniProtKB-KW"/>
</dbReference>
<dbReference type="InterPro" id="IPR029044">
    <property type="entry name" value="Nucleotide-diphossugar_trans"/>
</dbReference>
<comment type="function">
    <text evidence="13">Self-glucosylating initiator of glycogen synthesis. It catalyzes the formation of a short alpha (1,4)-glucosyl chain covalently attached via a glucose 1-O-tyrosyl linkage to internal tyrosine residues and these chains act as primers for the elongation reaction catalyzed by glycogen synthase.</text>
</comment>
<comment type="caution">
    <text evidence="15">The sequence shown here is derived from an EMBL/GenBank/DDBJ whole genome shotgun (WGS) entry which is preliminary data.</text>
</comment>
<evidence type="ECO:0000313" key="16">
    <source>
        <dbReference type="Proteomes" id="UP000019487"/>
    </source>
</evidence>
<dbReference type="HOGENOM" id="CLU_017171_2_0_1"/>
<evidence type="ECO:0000256" key="3">
    <source>
        <dbReference type="ARBA" id="ARBA00022490"/>
    </source>
</evidence>
<dbReference type="Pfam" id="PF01501">
    <property type="entry name" value="Glyco_transf_8"/>
    <property type="match status" value="1"/>
</dbReference>
<dbReference type="OrthoDB" id="2014201at2759"/>
<accession>W9C146</accession>
<sequence length="730" mass="81211">MASQGEDVYATLLLTDTYLPGALVLAHSLRDAGTTKKIAVLVTTDSVTSESMIELQRNFDFVIPVDRVVNQTPANLDLMGRPDLHSTFTKITLWKQTQFRRICYMDADMVALRAPDELFALPDPFSAAPDIGWPDIFNTGLMVLNPNMADYYALEAMAHRGISFDGADQGLLNMHFKDTFNRLSFTYNVTPSAHYQYLPAFQHFQSSISAAHFIGTDKPWKVGRQASIGATPYHQMIGRWWAVYDKHYKQTVSLNPSAMKEANSLQSKNGDTNGNTDGGAPLIVQYLVFGEFQAKTQEDHSQGAQREISHYITAIDDENTTTAEEPIHETTKPIMELGEEAYDPSVQAKLDQSRNRTVSYSPWDASKAPPPQGSKPEASDFPGIHYEMSNDVTPFKAPNRYPDPPSNMYYEVPKTPKYQRPPPIFPWEANPPIPSRVFPEDNYDDPAVPETPIAGSVVATTEDERSMPVTPTTPTISVSGADPWQSYARANAWDEVPEIERYIGNMTKNRKGNIQVLQGDDSGISQISSPGQRRRGMRLTDFPTELERPSLPVTPAPFRTQSSFWGEERVGEGALPPAEGVPAQQDWVSLFDEFNGTFDSFKSLFDDPKRLALGPSTLFHDLKRLLNLFNTLLDDLKGFSLTPGQDPAAQLDMLARRQSDVLANKMDIPTREIPSRPLPYGSEPINQGPGGAIEEPSYHGPGAAWEKGEVYATRETPLLPNDEEKDVLET</sequence>
<keyword evidence="5" id="KW-0479">Metal-binding</keyword>
<keyword evidence="6" id="KW-0320">Glycogen biosynthesis</keyword>
<evidence type="ECO:0000256" key="5">
    <source>
        <dbReference type="ARBA" id="ARBA00022723"/>
    </source>
</evidence>
<protein>
    <recommendedName>
        <fullName evidence="10">glycogenin glucosyltransferase</fullName>
        <ecNumber evidence="10">2.4.1.186</ecNumber>
    </recommendedName>
</protein>
<evidence type="ECO:0000256" key="12">
    <source>
        <dbReference type="ARBA" id="ARBA00052293"/>
    </source>
</evidence>
<dbReference type="EMBL" id="AYSA01000617">
    <property type="protein sequence ID" value="ESZ90522.1"/>
    <property type="molecule type" value="Genomic_DNA"/>
</dbReference>
<evidence type="ECO:0000256" key="13">
    <source>
        <dbReference type="ARBA" id="ARBA00057883"/>
    </source>
</evidence>
<evidence type="ECO:0000256" key="8">
    <source>
        <dbReference type="ARBA" id="ARBA00023211"/>
    </source>
</evidence>
<comment type="cofactor">
    <cofactor evidence="1">
        <name>Mn(2+)</name>
        <dbReference type="ChEBI" id="CHEBI:29035"/>
    </cofactor>
</comment>
<keyword evidence="7" id="KW-0325">Glycoprotein</keyword>
<dbReference type="STRING" id="1432307.W9C146"/>
<evidence type="ECO:0000256" key="11">
    <source>
        <dbReference type="ARBA" id="ARBA00050886"/>
    </source>
</evidence>
<dbReference type="GO" id="GO:0046872">
    <property type="term" value="F:metal ion binding"/>
    <property type="evidence" value="ECO:0007669"/>
    <property type="project" value="UniProtKB-KW"/>
</dbReference>
<evidence type="ECO:0000256" key="6">
    <source>
        <dbReference type="ARBA" id="ARBA00023056"/>
    </source>
</evidence>
<comment type="catalytic activity">
    <reaction evidence="12">
        <text>L-tyrosyl-[glycogenin] + UDP-alpha-D-glucose = alpha-D-glucosyl-L-tyrosyl-[glycogenin] + UDP + H(+)</text>
        <dbReference type="Rhea" id="RHEA:23360"/>
        <dbReference type="Rhea" id="RHEA-COMP:14604"/>
        <dbReference type="Rhea" id="RHEA-COMP:14605"/>
        <dbReference type="ChEBI" id="CHEBI:15378"/>
        <dbReference type="ChEBI" id="CHEBI:46858"/>
        <dbReference type="ChEBI" id="CHEBI:58223"/>
        <dbReference type="ChEBI" id="CHEBI:58885"/>
        <dbReference type="ChEBI" id="CHEBI:140573"/>
        <dbReference type="EC" id="2.4.1.186"/>
    </reaction>
</comment>
<dbReference type="GO" id="GO:0005737">
    <property type="term" value="C:cytoplasm"/>
    <property type="evidence" value="ECO:0007669"/>
    <property type="project" value="UniProtKB-SubCell"/>
</dbReference>
<keyword evidence="16" id="KW-1185">Reference proteome</keyword>
<dbReference type="GO" id="GO:0008466">
    <property type="term" value="F:glycogenin glucosyltransferase activity"/>
    <property type="evidence" value="ECO:0007669"/>
    <property type="project" value="UniProtKB-EC"/>
</dbReference>
<comment type="similarity">
    <text evidence="9">Belongs to the glycosyltransferase 8 family. Glycogenin subfamily.</text>
</comment>
<evidence type="ECO:0000313" key="15">
    <source>
        <dbReference type="EMBL" id="ESZ90522.1"/>
    </source>
</evidence>
<name>W9C146_SCLBF</name>
<evidence type="ECO:0000256" key="10">
    <source>
        <dbReference type="ARBA" id="ARBA00038934"/>
    </source>
</evidence>
<dbReference type="PANTHER" id="PTHR11183">
    <property type="entry name" value="GLYCOGENIN SUBFAMILY MEMBER"/>
    <property type="match status" value="1"/>
</dbReference>
<gene>
    <name evidence="15" type="ORF">SBOR_9091</name>
</gene>
<comment type="subcellular location">
    <subcellularLocation>
        <location evidence="2">Cytoplasm</location>
    </subcellularLocation>
</comment>
<evidence type="ECO:0000256" key="7">
    <source>
        <dbReference type="ARBA" id="ARBA00023180"/>
    </source>
</evidence>
<dbReference type="SUPFAM" id="SSF53448">
    <property type="entry name" value="Nucleotide-diphospho-sugar transferases"/>
    <property type="match status" value="1"/>
</dbReference>
<dbReference type="InterPro" id="IPR050587">
    <property type="entry name" value="GNT1/Glycosyltrans_8"/>
</dbReference>
<evidence type="ECO:0000256" key="1">
    <source>
        <dbReference type="ARBA" id="ARBA00001936"/>
    </source>
</evidence>
<keyword evidence="8" id="KW-0464">Manganese</keyword>
<dbReference type="CDD" id="cd02537">
    <property type="entry name" value="GT8_Glycogenin"/>
    <property type="match status" value="1"/>
</dbReference>
<dbReference type="Proteomes" id="UP000019487">
    <property type="component" value="Unassembled WGS sequence"/>
</dbReference>
<feature type="region of interest" description="Disordered" evidence="14">
    <location>
        <begin position="672"/>
        <end position="707"/>
    </location>
</feature>
<dbReference type="AlphaFoldDB" id="W9C146"/>
<proteinExistence type="inferred from homology"/>
<keyword evidence="4" id="KW-0808">Transferase</keyword>
<evidence type="ECO:0000256" key="2">
    <source>
        <dbReference type="ARBA" id="ARBA00004496"/>
    </source>
</evidence>
<feature type="region of interest" description="Disordered" evidence="14">
    <location>
        <begin position="462"/>
        <end position="481"/>
    </location>
</feature>
<organism evidence="15 16">
    <name type="scientific">Sclerotinia borealis (strain F-4128)</name>
    <dbReference type="NCBI Taxonomy" id="1432307"/>
    <lineage>
        <taxon>Eukaryota</taxon>
        <taxon>Fungi</taxon>
        <taxon>Dikarya</taxon>
        <taxon>Ascomycota</taxon>
        <taxon>Pezizomycotina</taxon>
        <taxon>Leotiomycetes</taxon>
        <taxon>Helotiales</taxon>
        <taxon>Sclerotiniaceae</taxon>
        <taxon>Sclerotinia</taxon>
    </lineage>
</organism>
<comment type="catalytic activity">
    <reaction evidence="11">
        <text>[1,4-alpha-D-glucosyl](n)-L-tyrosyl-[glycogenin] + UDP-alpha-D-glucose = [1,4-alpha-D-glucosyl](n+1)-L-tyrosyl-[glycogenin] + UDP + H(+)</text>
        <dbReference type="Rhea" id="RHEA:56560"/>
        <dbReference type="Rhea" id="RHEA-COMP:14606"/>
        <dbReference type="Rhea" id="RHEA-COMP:14607"/>
        <dbReference type="ChEBI" id="CHEBI:15378"/>
        <dbReference type="ChEBI" id="CHEBI:58223"/>
        <dbReference type="ChEBI" id="CHEBI:58885"/>
        <dbReference type="ChEBI" id="CHEBI:140574"/>
        <dbReference type="EC" id="2.4.1.186"/>
    </reaction>
</comment>
<dbReference type="InterPro" id="IPR002495">
    <property type="entry name" value="Glyco_trans_8"/>
</dbReference>
<dbReference type="Gene3D" id="3.90.550.10">
    <property type="entry name" value="Spore Coat Polysaccharide Biosynthesis Protein SpsA, Chain A"/>
    <property type="match status" value="1"/>
</dbReference>
<dbReference type="FunFam" id="3.90.550.10:FF:000092">
    <property type="entry name" value="Glycogenin 2"/>
    <property type="match status" value="1"/>
</dbReference>